<dbReference type="AlphaFoldDB" id="A0A7W6S019"/>
<sequence>MRSDPAAAEVVRAARALADLLVEENAALRRHDVDAVRALADRKEATTRLYRERMLAVHKDPGHLTGLPEGERAVVRQTGVYLDAHLAENARLLKATMEGTNRLMSLIVDAVKHVNAERAPGYAADGRMSDPTHNPSRVTMAYNENL</sequence>
<evidence type="ECO:0000313" key="3">
    <source>
        <dbReference type="Proteomes" id="UP000555728"/>
    </source>
</evidence>
<name>A0A7W6S019_9PROT</name>
<gene>
    <name evidence="2" type="ORF">GGD88_002099</name>
</gene>
<keyword evidence="3" id="KW-1185">Reference proteome</keyword>
<feature type="compositionally biased region" description="Polar residues" evidence="1">
    <location>
        <begin position="131"/>
        <end position="146"/>
    </location>
</feature>
<dbReference type="RefSeq" id="WP_184435176.1">
    <property type="nucleotide sequence ID" value="NZ_JACIGI010000015.1"/>
</dbReference>
<evidence type="ECO:0000313" key="2">
    <source>
        <dbReference type="EMBL" id="MBB4286370.1"/>
    </source>
</evidence>
<organism evidence="2 3">
    <name type="scientific">Roseospira goensis</name>
    <dbReference type="NCBI Taxonomy" id="391922"/>
    <lineage>
        <taxon>Bacteria</taxon>
        <taxon>Pseudomonadati</taxon>
        <taxon>Pseudomonadota</taxon>
        <taxon>Alphaproteobacteria</taxon>
        <taxon>Rhodospirillales</taxon>
        <taxon>Rhodospirillaceae</taxon>
        <taxon>Roseospira</taxon>
    </lineage>
</organism>
<evidence type="ECO:0000256" key="1">
    <source>
        <dbReference type="SAM" id="MobiDB-lite"/>
    </source>
</evidence>
<dbReference type="EMBL" id="JACIGI010000015">
    <property type="protein sequence ID" value="MBB4286370.1"/>
    <property type="molecule type" value="Genomic_DNA"/>
</dbReference>
<proteinExistence type="predicted"/>
<accession>A0A7W6S019</accession>
<reference evidence="2 3" key="1">
    <citation type="submission" date="2020-08" db="EMBL/GenBank/DDBJ databases">
        <title>Genome sequencing of Purple Non-Sulfur Bacteria from various extreme environments.</title>
        <authorList>
            <person name="Mayer M."/>
        </authorList>
    </citation>
    <scope>NUCLEOTIDE SEQUENCE [LARGE SCALE GENOMIC DNA]</scope>
    <source>
        <strain evidence="2 3">JA135</strain>
    </source>
</reference>
<dbReference type="Proteomes" id="UP000555728">
    <property type="component" value="Unassembled WGS sequence"/>
</dbReference>
<comment type="caution">
    <text evidence="2">The sequence shown here is derived from an EMBL/GenBank/DDBJ whole genome shotgun (WGS) entry which is preliminary data.</text>
</comment>
<evidence type="ECO:0008006" key="4">
    <source>
        <dbReference type="Google" id="ProtNLM"/>
    </source>
</evidence>
<protein>
    <recommendedName>
        <fullName evidence="4">Flagellar protein FlgN</fullName>
    </recommendedName>
</protein>
<feature type="region of interest" description="Disordered" evidence="1">
    <location>
        <begin position="122"/>
        <end position="146"/>
    </location>
</feature>